<evidence type="ECO:0000256" key="4">
    <source>
        <dbReference type="ARBA" id="ARBA00035011"/>
    </source>
</evidence>
<gene>
    <name evidence="8" type="ORF">POM88_037387</name>
</gene>
<dbReference type="Proteomes" id="UP001237642">
    <property type="component" value="Unassembled WGS sequence"/>
</dbReference>
<dbReference type="Pfam" id="PF02298">
    <property type="entry name" value="Cu_bind_like"/>
    <property type="match status" value="1"/>
</dbReference>
<dbReference type="FunFam" id="2.60.40.420:FF:000018">
    <property type="entry name" value="Lamin-like protein"/>
    <property type="match status" value="1"/>
</dbReference>
<evidence type="ECO:0000256" key="6">
    <source>
        <dbReference type="SAM" id="SignalP"/>
    </source>
</evidence>
<keyword evidence="1 6" id="KW-0732">Signal</keyword>
<dbReference type="PANTHER" id="PTHR33021">
    <property type="entry name" value="BLUE COPPER PROTEIN"/>
    <property type="match status" value="1"/>
</dbReference>
<dbReference type="GO" id="GO:0009055">
    <property type="term" value="F:electron transfer activity"/>
    <property type="evidence" value="ECO:0007669"/>
    <property type="project" value="InterPro"/>
</dbReference>
<dbReference type="InterPro" id="IPR008972">
    <property type="entry name" value="Cupredoxin"/>
</dbReference>
<evidence type="ECO:0000313" key="8">
    <source>
        <dbReference type="EMBL" id="KAK1371295.1"/>
    </source>
</evidence>
<dbReference type="GO" id="GO:0005886">
    <property type="term" value="C:plasma membrane"/>
    <property type="evidence" value="ECO:0007669"/>
    <property type="project" value="TreeGrafter"/>
</dbReference>
<dbReference type="EMBL" id="JAUIZM010000008">
    <property type="protein sequence ID" value="KAK1371295.1"/>
    <property type="molecule type" value="Genomic_DNA"/>
</dbReference>
<keyword evidence="9" id="KW-1185">Reference proteome</keyword>
<accession>A0AAD8MD87</accession>
<dbReference type="PANTHER" id="PTHR33021:SF547">
    <property type="entry name" value="OS03G0758500 PROTEIN"/>
    <property type="match status" value="1"/>
</dbReference>
<evidence type="ECO:0000256" key="1">
    <source>
        <dbReference type="ARBA" id="ARBA00022729"/>
    </source>
</evidence>
<feature type="domain" description="Phytocyanin" evidence="7">
    <location>
        <begin position="79"/>
        <end position="178"/>
    </location>
</feature>
<protein>
    <submittedName>
        <fullName evidence="8">Early nodulin-like protein 20</fullName>
    </submittedName>
</protein>
<sequence length="221" mass="25018">MRVLALFFVGVFLVVAVRSNLEAGLPKFEHICQVVACYVILCSSIHNGSGPYTGLRSAYQNNFHSFHPVAMTTEGKEPDLHRVGGKRGWTQNVNYTEWAMNQTFYVGDWLYFGFDKHIYNVLEVNHTSYQQCNDKGFVKNITRGGRDVYNLTEAKQFYFLSSGGYCFHGMKLAVNVVEFVPSPQPVLYENGSPILVAARLGKPSLLHLIFFGLTLERLLNY</sequence>
<dbReference type="InterPro" id="IPR039391">
    <property type="entry name" value="Phytocyanin-like"/>
</dbReference>
<reference evidence="8" key="1">
    <citation type="submission" date="2023-02" db="EMBL/GenBank/DDBJ databases">
        <title>Genome of toxic invasive species Heracleum sosnowskyi carries increased number of genes despite the absence of recent whole-genome duplications.</title>
        <authorList>
            <person name="Schelkunov M."/>
            <person name="Shtratnikova V."/>
            <person name="Makarenko M."/>
            <person name="Klepikova A."/>
            <person name="Omelchenko D."/>
            <person name="Novikova G."/>
            <person name="Obukhova E."/>
            <person name="Bogdanov V."/>
            <person name="Penin A."/>
            <person name="Logacheva M."/>
        </authorList>
    </citation>
    <scope>NUCLEOTIDE SEQUENCE</scope>
    <source>
        <strain evidence="8">Hsosn_3</strain>
        <tissue evidence="8">Leaf</tissue>
    </source>
</reference>
<name>A0AAD8MD87_9APIA</name>
<dbReference type="Gene3D" id="2.60.40.420">
    <property type="entry name" value="Cupredoxins - blue copper proteins"/>
    <property type="match status" value="1"/>
</dbReference>
<dbReference type="AlphaFoldDB" id="A0AAD8MD87"/>
<feature type="signal peptide" evidence="6">
    <location>
        <begin position="1"/>
        <end position="16"/>
    </location>
</feature>
<dbReference type="PROSITE" id="PS51485">
    <property type="entry name" value="PHYTOCYANIN"/>
    <property type="match status" value="1"/>
</dbReference>
<keyword evidence="2" id="KW-1015">Disulfide bond</keyword>
<comment type="caution">
    <text evidence="8">The sequence shown here is derived from an EMBL/GenBank/DDBJ whole genome shotgun (WGS) entry which is preliminary data.</text>
</comment>
<feature type="chain" id="PRO_5041988677" evidence="6">
    <location>
        <begin position="17"/>
        <end position="221"/>
    </location>
</feature>
<evidence type="ECO:0000256" key="3">
    <source>
        <dbReference type="ARBA" id="ARBA00023180"/>
    </source>
</evidence>
<evidence type="ECO:0000256" key="2">
    <source>
        <dbReference type="ARBA" id="ARBA00023157"/>
    </source>
</evidence>
<keyword evidence="3" id="KW-0325">Glycoprotein</keyword>
<comment type="function">
    <text evidence="5">May act as a carbohydrate transporter.</text>
</comment>
<proteinExistence type="inferred from homology"/>
<comment type="similarity">
    <text evidence="4">Belongs to the early nodulin-like (ENODL) family.</text>
</comment>
<evidence type="ECO:0000313" key="9">
    <source>
        <dbReference type="Proteomes" id="UP001237642"/>
    </source>
</evidence>
<dbReference type="InterPro" id="IPR003245">
    <property type="entry name" value="Phytocyanin_dom"/>
</dbReference>
<organism evidence="8 9">
    <name type="scientific">Heracleum sosnowskyi</name>
    <dbReference type="NCBI Taxonomy" id="360622"/>
    <lineage>
        <taxon>Eukaryota</taxon>
        <taxon>Viridiplantae</taxon>
        <taxon>Streptophyta</taxon>
        <taxon>Embryophyta</taxon>
        <taxon>Tracheophyta</taxon>
        <taxon>Spermatophyta</taxon>
        <taxon>Magnoliopsida</taxon>
        <taxon>eudicotyledons</taxon>
        <taxon>Gunneridae</taxon>
        <taxon>Pentapetalae</taxon>
        <taxon>asterids</taxon>
        <taxon>campanulids</taxon>
        <taxon>Apiales</taxon>
        <taxon>Apiaceae</taxon>
        <taxon>Apioideae</taxon>
        <taxon>apioid superclade</taxon>
        <taxon>Tordylieae</taxon>
        <taxon>Tordyliinae</taxon>
        <taxon>Heracleum</taxon>
    </lineage>
</organism>
<dbReference type="SUPFAM" id="SSF49503">
    <property type="entry name" value="Cupredoxins"/>
    <property type="match status" value="1"/>
</dbReference>
<evidence type="ECO:0000256" key="5">
    <source>
        <dbReference type="ARBA" id="ARBA00037626"/>
    </source>
</evidence>
<reference evidence="8" key="2">
    <citation type="submission" date="2023-05" db="EMBL/GenBank/DDBJ databases">
        <authorList>
            <person name="Schelkunov M.I."/>
        </authorList>
    </citation>
    <scope>NUCLEOTIDE SEQUENCE</scope>
    <source>
        <strain evidence="8">Hsosn_3</strain>
        <tissue evidence="8">Leaf</tissue>
    </source>
</reference>
<evidence type="ECO:0000259" key="7">
    <source>
        <dbReference type="PROSITE" id="PS51485"/>
    </source>
</evidence>